<sequence length="1070" mass="122252">MISKLLCTDVLAIRCVHDLIFVGIGCTLHIFNIDTFTLEKRIDCLYPYKIHGIIEGPNNKLAVFGANSFCTYVVYKKEGTIVINENMNQKCLTDWIIALKWFTFRGHDHLAILLAHNNVYVYDTFNKHYQETWCKEKCILYAGSILVKGNKDLIVFSGTVFQEILIWEVNHDLSSIETISVIHRLQGHNGVIFSVMYDPFTKLICSTSDDRTVRLWNVYCSVNEDEGDIDWKQAKIKLTWTMFGHTARVWRSVIRNETLITIGEDSLMCTWSLDSKLLNKICAHHGAAVWSIDVSNDNKYVITGGADGAVHAWSLVNNYMQKNVQLPTDSLCTSPKYVCCLNNGNVLIFNENGTLCVMNKLHSDPIESLYLERYSTYCVMEVSFCHSYICFGSRDGYIAIYKVTDNANDKKLQQLFEKKIMDSQIFSIQWLQNDKVIACGSRGMLKIFSFSVKGAISIESVCLLPPSRERWLTAAVLYEGLLICGDRAGNMHVFKIEKSILREHINTTETDNKPVQTFTKVHGKIGIQNFTVLDSKLISAGRDGMLNFYKLHEHENKKLLQTLHKEKIPIDWISGSLKISNDILILGFKEVEFFIYSMFNHRTITRIPCGGGHRSWDCMLMGELITFLYIRNKRVYMFNFSLSSIKSPVLLNGFHTKEVHCINPILKTNQDNIFLSGGEDGSLRITTVSNALIKNNFSFRTLGIFNGHISSIKAIASLSLQSNFSLNKNLVFSVGGRAQIKVWEIDIENSENILKDTDISCFDVTSHMLHGFDQLRKKQWQEPNQSYIVLPDTRYMDIAIYRDAKHLHYVLLFVACADGFVRTFLYNVNARHISLKVHTKLVDRCIAKINIFTCEDNILVLTMSTDGVARFINFTDTVSTILKNMQGDDQKIKNCSDILAKFTLHQSGINSYDIKNIKKDEYLLATGGDDNLFNLIHFKISFSEEKKVLQVLLLSKWSTSTVHFAQITGIKFHEENTIFSVGVDQRLNVYNYNFSNDTFSVKIFETMFTFVTDVKGLTLWYTPKCVSDLRYYNIKLLRNYKLTSKCTVLGMNQLSVFMAMVSKSCSLNNL</sequence>
<dbReference type="SUPFAM" id="SSF117289">
    <property type="entry name" value="Nucleoporin domain"/>
    <property type="match status" value="1"/>
</dbReference>
<evidence type="ECO:0000256" key="5">
    <source>
        <dbReference type="ARBA" id="ARBA00022737"/>
    </source>
</evidence>
<dbReference type="AlphaFoldDB" id="A0A154PBE6"/>
<dbReference type="InterPro" id="IPR051973">
    <property type="entry name" value="tRNA_Anticodon_Mtase-Reg"/>
</dbReference>
<dbReference type="SUPFAM" id="SSF50978">
    <property type="entry name" value="WD40 repeat-like"/>
    <property type="match status" value="3"/>
</dbReference>
<organism evidence="9 10">
    <name type="scientific">Dufourea novaeangliae</name>
    <name type="common">Sweat bee</name>
    <dbReference type="NCBI Taxonomy" id="178035"/>
    <lineage>
        <taxon>Eukaryota</taxon>
        <taxon>Metazoa</taxon>
        <taxon>Ecdysozoa</taxon>
        <taxon>Arthropoda</taxon>
        <taxon>Hexapoda</taxon>
        <taxon>Insecta</taxon>
        <taxon>Pterygota</taxon>
        <taxon>Neoptera</taxon>
        <taxon>Endopterygota</taxon>
        <taxon>Hymenoptera</taxon>
        <taxon>Apocrita</taxon>
        <taxon>Aculeata</taxon>
        <taxon>Apoidea</taxon>
        <taxon>Anthophila</taxon>
        <taxon>Halictidae</taxon>
        <taxon>Rophitinae</taxon>
        <taxon>Dufourea</taxon>
    </lineage>
</organism>
<dbReference type="Gene3D" id="2.130.10.10">
    <property type="entry name" value="YVTN repeat-like/Quinoprotein amine dehydrogenase"/>
    <property type="match status" value="4"/>
</dbReference>
<evidence type="ECO:0000256" key="6">
    <source>
        <dbReference type="ARBA" id="ARBA00038255"/>
    </source>
</evidence>
<dbReference type="InterPro" id="IPR001680">
    <property type="entry name" value="WD40_rpt"/>
</dbReference>
<evidence type="ECO:0000313" key="10">
    <source>
        <dbReference type="Proteomes" id="UP000076502"/>
    </source>
</evidence>
<dbReference type="InterPro" id="IPR036322">
    <property type="entry name" value="WD40_repeat_dom_sf"/>
</dbReference>
<evidence type="ECO:0000256" key="7">
    <source>
        <dbReference type="ARBA" id="ARBA00040154"/>
    </source>
</evidence>
<dbReference type="InterPro" id="IPR015943">
    <property type="entry name" value="WD40/YVTN_repeat-like_dom_sf"/>
</dbReference>
<keyword evidence="3 8" id="KW-0853">WD repeat</keyword>
<reference evidence="9 10" key="1">
    <citation type="submission" date="2015-07" db="EMBL/GenBank/DDBJ databases">
        <title>The genome of Dufourea novaeangliae.</title>
        <authorList>
            <person name="Pan H."/>
            <person name="Kapheim K."/>
        </authorList>
    </citation>
    <scope>NUCLEOTIDE SEQUENCE [LARGE SCALE GENOMIC DNA]</scope>
    <source>
        <strain evidence="9">0120121106</strain>
        <tissue evidence="9">Whole body</tissue>
    </source>
</reference>
<feature type="repeat" description="WD" evidence="8">
    <location>
        <begin position="185"/>
        <end position="218"/>
    </location>
</feature>
<evidence type="ECO:0000256" key="4">
    <source>
        <dbReference type="ARBA" id="ARBA00022694"/>
    </source>
</evidence>
<evidence type="ECO:0000256" key="3">
    <source>
        <dbReference type="ARBA" id="ARBA00022574"/>
    </source>
</evidence>
<dbReference type="EMBL" id="KQ434856">
    <property type="protein sequence ID" value="KZC08724.1"/>
    <property type="molecule type" value="Genomic_DNA"/>
</dbReference>
<name>A0A154PBE6_DUFNO</name>
<dbReference type="Pfam" id="PF00400">
    <property type="entry name" value="WD40"/>
    <property type="match status" value="2"/>
</dbReference>
<evidence type="ECO:0000313" key="9">
    <source>
        <dbReference type="EMBL" id="KZC08724.1"/>
    </source>
</evidence>
<dbReference type="PROSITE" id="PS50082">
    <property type="entry name" value="WD_REPEATS_2"/>
    <property type="match status" value="2"/>
</dbReference>
<dbReference type="Proteomes" id="UP000076502">
    <property type="component" value="Unassembled WGS sequence"/>
</dbReference>
<keyword evidence="4" id="KW-0819">tRNA processing</keyword>
<dbReference type="PANTHER" id="PTHR14344:SF3">
    <property type="entry name" value="WD REPEAT-CONTAINING PROTEIN 6"/>
    <property type="match status" value="1"/>
</dbReference>
<accession>A0A154PBE6</accession>
<protein>
    <recommendedName>
        <fullName evidence="7">tRNA (34-2'-O)-methyltransferase regulator WDR6</fullName>
    </recommendedName>
</protein>
<evidence type="ECO:0000256" key="2">
    <source>
        <dbReference type="ARBA" id="ARBA00022490"/>
    </source>
</evidence>
<dbReference type="PROSITE" id="PS00678">
    <property type="entry name" value="WD_REPEATS_1"/>
    <property type="match status" value="1"/>
</dbReference>
<dbReference type="PANTHER" id="PTHR14344">
    <property type="entry name" value="WD REPEAT PROTEIN"/>
    <property type="match status" value="1"/>
</dbReference>
<dbReference type="GO" id="GO:0030488">
    <property type="term" value="P:tRNA methylation"/>
    <property type="evidence" value="ECO:0007669"/>
    <property type="project" value="TreeGrafter"/>
</dbReference>
<dbReference type="STRING" id="178035.A0A154PBE6"/>
<keyword evidence="5" id="KW-0677">Repeat</keyword>
<gene>
    <name evidence="9" type="ORF">WN55_10746</name>
</gene>
<dbReference type="GO" id="GO:0005737">
    <property type="term" value="C:cytoplasm"/>
    <property type="evidence" value="ECO:0007669"/>
    <property type="project" value="UniProtKB-SubCell"/>
</dbReference>
<keyword evidence="10" id="KW-1185">Reference proteome</keyword>
<evidence type="ECO:0000256" key="1">
    <source>
        <dbReference type="ARBA" id="ARBA00004496"/>
    </source>
</evidence>
<evidence type="ECO:0000256" key="8">
    <source>
        <dbReference type="PROSITE-ProRule" id="PRU00221"/>
    </source>
</evidence>
<dbReference type="SMART" id="SM00320">
    <property type="entry name" value="WD40"/>
    <property type="match status" value="9"/>
</dbReference>
<proteinExistence type="inferred from homology"/>
<keyword evidence="2" id="KW-0963">Cytoplasm</keyword>
<dbReference type="OrthoDB" id="5594999at2759"/>
<comment type="similarity">
    <text evidence="6">Belongs to the WD repeat WDR6 family.</text>
</comment>
<dbReference type="PROSITE" id="PS50294">
    <property type="entry name" value="WD_REPEATS_REGION"/>
    <property type="match status" value="2"/>
</dbReference>
<feature type="repeat" description="WD" evidence="8">
    <location>
        <begin position="282"/>
        <end position="323"/>
    </location>
</feature>
<comment type="subcellular location">
    <subcellularLocation>
        <location evidence="1">Cytoplasm</location>
    </subcellularLocation>
</comment>
<dbReference type="InterPro" id="IPR019775">
    <property type="entry name" value="WD40_repeat_CS"/>
</dbReference>